<evidence type="ECO:0000256" key="10">
    <source>
        <dbReference type="ARBA" id="ARBA00037946"/>
    </source>
</evidence>
<feature type="transmembrane region" description="Helical" evidence="12">
    <location>
        <begin position="128"/>
        <end position="146"/>
    </location>
</feature>
<keyword evidence="8 12" id="KW-0807">Transducer</keyword>
<reference evidence="13" key="1">
    <citation type="submission" date="2019-07" db="EMBL/GenBank/DDBJ databases">
        <title>Identification and Expression Pattern of Chemosensory Genes from the Transcriptome of the Propsilocerus akamusi.</title>
        <authorList>
            <person name="Yan C."/>
            <person name="Pan L."/>
        </authorList>
    </citation>
    <scope>NUCLEOTIDE SEQUENCE</scope>
</reference>
<evidence type="ECO:0000256" key="6">
    <source>
        <dbReference type="ARBA" id="ARBA00023136"/>
    </source>
</evidence>
<keyword evidence="2 12" id="KW-0716">Sensory transduction</keyword>
<comment type="similarity">
    <text evidence="10">Belongs to the insect chemoreceptor superfamily. Heteromeric odorant receptor channel (TC 1.A.69) family. Or2a subfamily.</text>
</comment>
<keyword evidence="4 12" id="KW-0552">Olfaction</keyword>
<feature type="transmembrane region" description="Helical" evidence="12">
    <location>
        <begin position="66"/>
        <end position="85"/>
    </location>
</feature>
<organism evidence="13">
    <name type="scientific">Propsilocerus akamusi</name>
    <dbReference type="NCBI Taxonomy" id="903466"/>
    <lineage>
        <taxon>Eukaryota</taxon>
        <taxon>Metazoa</taxon>
        <taxon>Ecdysozoa</taxon>
        <taxon>Arthropoda</taxon>
        <taxon>Hexapoda</taxon>
        <taxon>Insecta</taxon>
        <taxon>Pterygota</taxon>
        <taxon>Neoptera</taxon>
        <taxon>Endopterygota</taxon>
        <taxon>Diptera</taxon>
        <taxon>Nematocera</taxon>
        <taxon>Chironomoidea</taxon>
        <taxon>Chironomidae</taxon>
        <taxon>Propsilocerus</taxon>
    </lineage>
</organism>
<evidence type="ECO:0000256" key="5">
    <source>
        <dbReference type="ARBA" id="ARBA00022989"/>
    </source>
</evidence>
<evidence type="ECO:0000256" key="4">
    <source>
        <dbReference type="ARBA" id="ARBA00022725"/>
    </source>
</evidence>
<keyword evidence="3 12" id="KW-0812">Transmembrane</keyword>
<evidence type="ECO:0000256" key="3">
    <source>
        <dbReference type="ARBA" id="ARBA00022692"/>
    </source>
</evidence>
<feature type="transmembrane region" description="Helical" evidence="12">
    <location>
        <begin position="353"/>
        <end position="380"/>
    </location>
</feature>
<feature type="transmembrane region" description="Helical" evidence="12">
    <location>
        <begin position="255"/>
        <end position="282"/>
    </location>
</feature>
<dbReference type="InterPro" id="IPR004117">
    <property type="entry name" value="7tm6_olfct_rcpt"/>
</dbReference>
<dbReference type="PANTHER" id="PTHR21137:SF37">
    <property type="entry name" value="ODORANT RECEPTOR 46A, ISOFORM B-RELATED"/>
    <property type="match status" value="1"/>
</dbReference>
<keyword evidence="5 12" id="KW-1133">Transmembrane helix</keyword>
<evidence type="ECO:0000256" key="12">
    <source>
        <dbReference type="RuleBase" id="RU351113"/>
    </source>
</evidence>
<comment type="subcellular location">
    <subcellularLocation>
        <location evidence="12">Cell membrane</location>
        <topology evidence="12">Multi-pass membrane protein</topology>
    </subcellularLocation>
    <subcellularLocation>
        <location evidence="1">Membrane</location>
        <topology evidence="1">Multi-pass membrane protein</topology>
    </subcellularLocation>
</comment>
<feature type="transmembrane region" description="Helical" evidence="12">
    <location>
        <begin position="288"/>
        <end position="309"/>
    </location>
</feature>
<feature type="transmembrane region" description="Helical" evidence="12">
    <location>
        <begin position="31"/>
        <end position="54"/>
    </location>
</feature>
<evidence type="ECO:0000256" key="8">
    <source>
        <dbReference type="ARBA" id="ARBA00023224"/>
    </source>
</evidence>
<comment type="function">
    <text evidence="9">Odorant receptor which mediates acceptance or avoidance behavior, depending on its substrates. The odorant receptor repertoire encodes a large collection of odor stimuli that vary widely in identity, intensity, and duration. May form a complex with Orco to form odorant-sensing units, providing sensitive and prolonged odorant signaling and calcium permeability.</text>
</comment>
<dbReference type="GO" id="GO:0007165">
    <property type="term" value="P:signal transduction"/>
    <property type="evidence" value="ECO:0007669"/>
    <property type="project" value="UniProtKB-KW"/>
</dbReference>
<protein>
    <recommendedName>
        <fullName evidence="12">Odorant receptor</fullName>
    </recommendedName>
</protein>
<accession>A0A7D0PB58</accession>
<evidence type="ECO:0000256" key="11">
    <source>
        <dbReference type="ARBA" id="ARBA00038679"/>
    </source>
</evidence>
<evidence type="ECO:0000256" key="7">
    <source>
        <dbReference type="ARBA" id="ARBA00023170"/>
    </source>
</evidence>
<dbReference type="Pfam" id="PF02949">
    <property type="entry name" value="7tm_6"/>
    <property type="match status" value="1"/>
</dbReference>
<dbReference type="PANTHER" id="PTHR21137">
    <property type="entry name" value="ODORANT RECEPTOR"/>
    <property type="match status" value="1"/>
</dbReference>
<dbReference type="GO" id="GO:0004984">
    <property type="term" value="F:olfactory receptor activity"/>
    <property type="evidence" value="ECO:0007669"/>
    <property type="project" value="InterPro"/>
</dbReference>
<dbReference type="GO" id="GO:0005549">
    <property type="term" value="F:odorant binding"/>
    <property type="evidence" value="ECO:0007669"/>
    <property type="project" value="InterPro"/>
</dbReference>
<sequence>MTSNSLYPFRMPEKLLRNFGIWRENDSTWKYHIYGLLMHLIMLDNIAFCQTMYMLKATNFKNFIDVLSVILTIYSIVFKTIIFTWKLQEAKSLMNALKDLLKFSSDNEIFERIMLKNQLDRIIKIYKFYYWSAIVACTASGLVPVIQYKNQRLPYEIWFYFDHEKNVGGFWFLCVYQYLMSMYAAAIGYSIDIFPVIFMCYIIGMIKELTLRIDKIGSRMKEFKILEAYNFQELRKCIEIHSMIKKILSKIEHQFSAIILVQGFLNSVTLCSSAFMLTLISYEAETVVFIRTICYTFSMALQVFLPCYFGNEITHAANNLQQSIFHSMWMDENLQYQSTIKILMENLKQPLKITAFGVFGINIQTFMSIINSAYSLYAVFKNSQK</sequence>
<feature type="transmembrane region" description="Helical" evidence="12">
    <location>
        <begin position="193"/>
        <end position="211"/>
    </location>
</feature>
<proteinExistence type="evidence at transcript level"/>
<dbReference type="AlphaFoldDB" id="A0A7D0PB58"/>
<comment type="subunit">
    <text evidence="11">Interacts with Orco. Complexes exist early in the endomembrane system in olfactory sensory neurons (OSNs), coupling these complexes to the conserved ciliary trafficking pathway.</text>
</comment>
<keyword evidence="6 12" id="KW-0472">Membrane</keyword>
<keyword evidence="7 12" id="KW-0675">Receptor</keyword>
<dbReference type="GO" id="GO:0005886">
    <property type="term" value="C:plasma membrane"/>
    <property type="evidence" value="ECO:0007669"/>
    <property type="project" value="UniProtKB-SubCell"/>
</dbReference>
<evidence type="ECO:0000256" key="2">
    <source>
        <dbReference type="ARBA" id="ARBA00022606"/>
    </source>
</evidence>
<dbReference type="EMBL" id="MN133037">
    <property type="protein sequence ID" value="QGW50710.1"/>
    <property type="molecule type" value="mRNA"/>
</dbReference>
<name>A0A7D0PB58_9DIPT</name>
<evidence type="ECO:0000313" key="13">
    <source>
        <dbReference type="EMBL" id="QGW50710.1"/>
    </source>
</evidence>
<evidence type="ECO:0000256" key="1">
    <source>
        <dbReference type="ARBA" id="ARBA00004141"/>
    </source>
</evidence>
<evidence type="ECO:0000256" key="9">
    <source>
        <dbReference type="ARBA" id="ARBA00037764"/>
    </source>
</evidence>